<dbReference type="Proteomes" id="UP000243217">
    <property type="component" value="Unassembled WGS sequence"/>
</dbReference>
<protein>
    <submittedName>
        <fullName evidence="1">Uncharacterized protein</fullName>
    </submittedName>
</protein>
<evidence type="ECO:0000313" key="1">
    <source>
        <dbReference type="EMBL" id="OQS02242.1"/>
    </source>
</evidence>
<gene>
    <name evidence="1" type="ORF">THRCLA_05367</name>
</gene>
<reference evidence="1 2" key="1">
    <citation type="journal article" date="2014" name="Genome Biol. Evol.">
        <title>The secreted proteins of Achlya hypogyna and Thraustotheca clavata identify the ancestral oomycete secretome and reveal gene acquisitions by horizontal gene transfer.</title>
        <authorList>
            <person name="Misner I."/>
            <person name="Blouin N."/>
            <person name="Leonard G."/>
            <person name="Richards T.A."/>
            <person name="Lane C.E."/>
        </authorList>
    </citation>
    <scope>NUCLEOTIDE SEQUENCE [LARGE SCALE GENOMIC DNA]</scope>
    <source>
        <strain evidence="1 2">ATCC 34112</strain>
    </source>
</reference>
<organism evidence="1 2">
    <name type="scientific">Thraustotheca clavata</name>
    <dbReference type="NCBI Taxonomy" id="74557"/>
    <lineage>
        <taxon>Eukaryota</taxon>
        <taxon>Sar</taxon>
        <taxon>Stramenopiles</taxon>
        <taxon>Oomycota</taxon>
        <taxon>Saprolegniomycetes</taxon>
        <taxon>Saprolegniales</taxon>
        <taxon>Achlyaceae</taxon>
        <taxon>Thraustotheca</taxon>
    </lineage>
</organism>
<dbReference type="EMBL" id="JNBS01001175">
    <property type="protein sequence ID" value="OQS02242.1"/>
    <property type="molecule type" value="Genomic_DNA"/>
</dbReference>
<accession>A0A1V9ZW53</accession>
<keyword evidence="2" id="KW-1185">Reference proteome</keyword>
<comment type="caution">
    <text evidence="1">The sequence shown here is derived from an EMBL/GenBank/DDBJ whole genome shotgun (WGS) entry which is preliminary data.</text>
</comment>
<name>A0A1V9ZW53_9STRA</name>
<evidence type="ECO:0000313" key="2">
    <source>
        <dbReference type="Proteomes" id="UP000243217"/>
    </source>
</evidence>
<proteinExistence type="predicted"/>
<dbReference type="AlphaFoldDB" id="A0A1V9ZW53"/>
<sequence>MPTPLPKNLEKSLGKLNVLRLALAPIGGEIVGSVSTAIDLVADTVVDSMIDGMIEAAVDAIMDELEKRLDKSDEMIDRQTNQAIEVARQNSKEAFNRTMAKKVFFLTQNALFLRRQYSIHHNRLGDLEIDGAGVSWFD</sequence>